<keyword evidence="6 12" id="KW-0808">Transferase</keyword>
<dbReference type="InterPro" id="IPR000811">
    <property type="entry name" value="Glyco_trans_35"/>
</dbReference>
<name>A0A850VEB7_9CORV</name>
<organism evidence="13 14">
    <name type="scientific">Chloropsis hardwickii</name>
    <dbReference type="NCBI Taxonomy" id="667144"/>
    <lineage>
        <taxon>Eukaryota</taxon>
        <taxon>Metazoa</taxon>
        <taxon>Chordata</taxon>
        <taxon>Craniata</taxon>
        <taxon>Vertebrata</taxon>
        <taxon>Euteleostomi</taxon>
        <taxon>Archelosauria</taxon>
        <taxon>Archosauria</taxon>
        <taxon>Dinosauria</taxon>
        <taxon>Saurischia</taxon>
        <taxon>Theropoda</taxon>
        <taxon>Coelurosauria</taxon>
        <taxon>Aves</taxon>
        <taxon>Neognathae</taxon>
        <taxon>Neoaves</taxon>
        <taxon>Telluraves</taxon>
        <taxon>Australaves</taxon>
        <taxon>Passeriformes</taxon>
        <taxon>Corvoidea</taxon>
        <taxon>Irenidae</taxon>
        <taxon>Chloropsis</taxon>
    </lineage>
</organism>
<dbReference type="SUPFAM" id="SSF53756">
    <property type="entry name" value="UDP-Glycosyltransferase/glycogen phosphorylase"/>
    <property type="match status" value="1"/>
</dbReference>
<dbReference type="GO" id="GO:0005980">
    <property type="term" value="P:glycogen catabolic process"/>
    <property type="evidence" value="ECO:0007669"/>
    <property type="project" value="TreeGrafter"/>
</dbReference>
<evidence type="ECO:0000256" key="11">
    <source>
        <dbReference type="ARBA" id="ARBA00046783"/>
    </source>
</evidence>
<comment type="similarity">
    <text evidence="2 12">Belongs to the glycogen phosphorylase family.</text>
</comment>
<keyword evidence="14" id="KW-1185">Reference proteome</keyword>
<gene>
    <name evidence="13" type="primary">Pygl_2</name>
    <name evidence="13" type="ORF">CHLHAR_R05488</name>
</gene>
<dbReference type="PANTHER" id="PTHR11468">
    <property type="entry name" value="GLYCOGEN PHOSPHORYLASE"/>
    <property type="match status" value="1"/>
</dbReference>
<evidence type="ECO:0000256" key="3">
    <source>
        <dbReference type="ARBA" id="ARBA00022533"/>
    </source>
</evidence>
<dbReference type="EMBL" id="WEIW01004738">
    <property type="protein sequence ID" value="NWH41776.1"/>
    <property type="molecule type" value="Genomic_DNA"/>
</dbReference>
<evidence type="ECO:0000256" key="10">
    <source>
        <dbReference type="ARBA" id="ARBA00037413"/>
    </source>
</evidence>
<dbReference type="InterPro" id="IPR011833">
    <property type="entry name" value="Glycg_phsphrylas"/>
</dbReference>
<evidence type="ECO:0000256" key="2">
    <source>
        <dbReference type="ARBA" id="ARBA00006047"/>
    </source>
</evidence>
<evidence type="ECO:0000313" key="13">
    <source>
        <dbReference type="EMBL" id="NWH41776.1"/>
    </source>
</evidence>
<dbReference type="Pfam" id="PF00343">
    <property type="entry name" value="Phosphorylase"/>
    <property type="match status" value="1"/>
</dbReference>
<dbReference type="Proteomes" id="UP000640999">
    <property type="component" value="Unassembled WGS sequence"/>
</dbReference>
<dbReference type="FunFam" id="3.40.50.2000:FF:000149">
    <property type="entry name" value="Glycogen phosphorylase, muscle form"/>
    <property type="match status" value="1"/>
</dbReference>
<comment type="subunit">
    <text evidence="11">Homodimer; enzymatically active. Interacts with PPP1R3B; recruits the phosphatase PP1 which dephosphorylates and inactivates PYGL/glycogen phosphorylase.</text>
</comment>
<evidence type="ECO:0000256" key="7">
    <source>
        <dbReference type="ARBA" id="ARBA00022898"/>
    </source>
</evidence>
<proteinExistence type="inferred from homology"/>
<comment type="caution">
    <text evidence="13">The sequence shown here is derived from an EMBL/GenBank/DDBJ whole genome shotgun (WGS) entry which is preliminary data.</text>
</comment>
<evidence type="ECO:0000256" key="12">
    <source>
        <dbReference type="RuleBase" id="RU000587"/>
    </source>
</evidence>
<feature type="non-terminal residue" evidence="13">
    <location>
        <position position="519"/>
    </location>
</feature>
<dbReference type="Gene3D" id="3.40.50.2000">
    <property type="entry name" value="Glycogen Phosphorylase B"/>
    <property type="match status" value="2"/>
</dbReference>
<evidence type="ECO:0000256" key="9">
    <source>
        <dbReference type="ARBA" id="ARBA00036074"/>
    </source>
</evidence>
<evidence type="ECO:0000313" key="14">
    <source>
        <dbReference type="Proteomes" id="UP000640999"/>
    </source>
</evidence>
<evidence type="ECO:0000256" key="6">
    <source>
        <dbReference type="ARBA" id="ARBA00022679"/>
    </source>
</evidence>
<keyword evidence="8 12" id="KW-0119">Carbohydrate metabolism</keyword>
<comment type="catalytic activity">
    <reaction evidence="9">
        <text>[(1-&gt;4)-alpha-D-glucosyl](n) + phosphate = [(1-&gt;4)-alpha-D-glucosyl](n-1) + alpha-D-glucose 1-phosphate</text>
        <dbReference type="Rhea" id="RHEA:41732"/>
        <dbReference type="Rhea" id="RHEA-COMP:9584"/>
        <dbReference type="Rhea" id="RHEA-COMP:9586"/>
        <dbReference type="ChEBI" id="CHEBI:15444"/>
        <dbReference type="ChEBI" id="CHEBI:43474"/>
        <dbReference type="ChEBI" id="CHEBI:58601"/>
        <dbReference type="EC" id="2.4.1.1"/>
    </reaction>
    <physiologicalReaction direction="left-to-right" evidence="9">
        <dbReference type="Rhea" id="RHEA:41733"/>
    </physiologicalReaction>
</comment>
<dbReference type="EC" id="2.4.1.1" evidence="12"/>
<keyword evidence="4" id="KW-0321">Glycogen metabolism</keyword>
<keyword evidence="5 12" id="KW-0328">Glycosyltransferase</keyword>
<dbReference type="PANTHER" id="PTHR11468:SF3">
    <property type="entry name" value="GLYCOGEN PHOSPHORYLASE, LIVER FORM"/>
    <property type="match status" value="1"/>
</dbReference>
<comment type="function">
    <text evidence="10 12">Allosteric enzyme that catalyzes the rate-limiting step in glycogen catabolism, the phosphorolytic cleavage of glycogen to produce glucose-1-phosphate, and plays a central role in maintaining cellular and organismal glucose homeostasis.</text>
</comment>
<feature type="non-terminal residue" evidence="13">
    <location>
        <position position="1"/>
    </location>
</feature>
<dbReference type="GO" id="GO:0008184">
    <property type="term" value="F:glycogen phosphorylase activity"/>
    <property type="evidence" value="ECO:0007669"/>
    <property type="project" value="InterPro"/>
</dbReference>
<dbReference type="GO" id="GO:0030170">
    <property type="term" value="F:pyridoxal phosphate binding"/>
    <property type="evidence" value="ECO:0007669"/>
    <property type="project" value="InterPro"/>
</dbReference>
<comment type="cofactor">
    <cofactor evidence="1 12">
        <name>pyridoxal 5'-phosphate</name>
        <dbReference type="ChEBI" id="CHEBI:597326"/>
    </cofactor>
</comment>
<evidence type="ECO:0000256" key="8">
    <source>
        <dbReference type="ARBA" id="ARBA00023277"/>
    </source>
</evidence>
<reference evidence="13" key="1">
    <citation type="submission" date="2019-10" db="EMBL/GenBank/DDBJ databases">
        <title>Bird 10,000 Genomes (B10K) Project - Family phase.</title>
        <authorList>
            <person name="Zhang G."/>
        </authorList>
    </citation>
    <scope>NUCLEOTIDE SEQUENCE</scope>
    <source>
        <strain evidence="13">B10K-IZ-033-78</strain>
        <tissue evidence="13">Muscle</tissue>
    </source>
</reference>
<dbReference type="AlphaFoldDB" id="A0A850VEB7"/>
<dbReference type="OrthoDB" id="9215500at2759"/>
<protein>
    <recommendedName>
        <fullName evidence="12">Alpha-1,4 glucan phosphorylase</fullName>
        <ecNumber evidence="12">2.4.1.1</ecNumber>
    </recommendedName>
</protein>
<evidence type="ECO:0000256" key="5">
    <source>
        <dbReference type="ARBA" id="ARBA00022676"/>
    </source>
</evidence>
<accession>A0A850VEB7</accession>
<evidence type="ECO:0000256" key="4">
    <source>
        <dbReference type="ARBA" id="ARBA00022600"/>
    </source>
</evidence>
<keyword evidence="3" id="KW-0021">Allosteric enzyme</keyword>
<dbReference type="GO" id="GO:0005737">
    <property type="term" value="C:cytoplasm"/>
    <property type="evidence" value="ECO:0007669"/>
    <property type="project" value="TreeGrafter"/>
</dbReference>
<sequence>MGRTLQNTMINLGLQNACDEAVYQLGLDMEELEEIEEDAGLGNGGLGRLAACFLDSMATLGLAAYGYGIRYEYGIFNQKIRDGWQVEEADDWLRHGNPWEKARPEYMLPVHFYGRVEHSASGAKWIDTQVVLALPYDTPVPGYMNNTVNTMRLWSARAPNDFNLRDFNVGDYIQAVLDRNLAENISRVLYPNDNFFEGKELRLKQEYFVVAATLQDIIRRFKASKFGSTDSVRTVFDSFPDQVAIQLNDTHPAMAIPELMRIFVDIEKLPWDKVGTAHLVSWTCTHLPVVEEPILWLFGMIHGVGHPQCHHLSPPPWLHRQHIASLFPNDVDRLRRMSLIEEGDTKRINMAHLCIVGSHAVNGVAKIHSEIVKTQVFEDFAELEPEKFQNKTNGITPRRWLLLCNPGLAELIAEKIGEDYVRDLSQLTKLHKFVDDDLFIREVAKVKQENKVKFAQYLEKEYKVKINPSSMFDVHVKRIHEYKRQLMNCLHIITMYNRIRRDPAKLFVPRTVIIGGKVS</sequence>
<keyword evidence="7 12" id="KW-0663">Pyridoxal phosphate</keyword>
<evidence type="ECO:0000256" key="1">
    <source>
        <dbReference type="ARBA" id="ARBA00001933"/>
    </source>
</evidence>
<dbReference type="NCBIfam" id="TIGR02093">
    <property type="entry name" value="P_ylase"/>
    <property type="match status" value="1"/>
</dbReference>